<evidence type="ECO:0000256" key="1">
    <source>
        <dbReference type="ARBA" id="ARBA00001911"/>
    </source>
</evidence>
<feature type="binding site" evidence="9">
    <location>
        <begin position="132"/>
        <end position="133"/>
    </location>
    <ligand>
        <name>NAD(+)</name>
        <dbReference type="ChEBI" id="CHEBI:57540"/>
    </ligand>
</feature>
<name>A0A7J4K0P5_9ARCH</name>
<comment type="cofactor">
    <cofactor evidence="1 9">
        <name>NAD(+)</name>
        <dbReference type="ChEBI" id="CHEBI:57540"/>
    </cofactor>
</comment>
<reference evidence="13" key="1">
    <citation type="journal article" date="2020" name="bioRxiv">
        <title>A rank-normalized archaeal taxonomy based on genome phylogeny resolves widespread incomplete and uneven classifications.</title>
        <authorList>
            <person name="Rinke C."/>
            <person name="Chuvochina M."/>
            <person name="Mussig A.J."/>
            <person name="Chaumeil P.-A."/>
            <person name="Waite D.W."/>
            <person name="Whitman W.B."/>
            <person name="Parks D.H."/>
            <person name="Hugenholtz P."/>
        </authorList>
    </citation>
    <scope>NUCLEOTIDE SEQUENCE</scope>
    <source>
        <strain evidence="13">UBA10191</strain>
    </source>
</reference>
<feature type="binding site" evidence="9">
    <location>
        <position position="267"/>
    </location>
    <ligand>
        <name>Zn(2+)</name>
        <dbReference type="ChEBI" id="CHEBI:29105"/>
    </ligand>
</feature>
<feature type="binding site" evidence="9">
    <location>
        <position position="154"/>
    </location>
    <ligand>
        <name>NAD(+)</name>
        <dbReference type="ChEBI" id="CHEBI:57540"/>
    </ligand>
</feature>
<accession>A0A7J4K0P5</accession>
<keyword evidence="8 9" id="KW-0170">Cobalt</keyword>
<dbReference type="EMBL" id="DUFW01000003">
    <property type="protein sequence ID" value="HIH21066.1"/>
    <property type="molecule type" value="Genomic_DNA"/>
</dbReference>
<dbReference type="GO" id="GO:0000166">
    <property type="term" value="F:nucleotide binding"/>
    <property type="evidence" value="ECO:0007669"/>
    <property type="project" value="UniProtKB-KW"/>
</dbReference>
<dbReference type="Gene3D" id="3.40.50.1970">
    <property type="match status" value="1"/>
</dbReference>
<dbReference type="Pfam" id="PF01761">
    <property type="entry name" value="DHQ_synthase"/>
    <property type="match status" value="1"/>
</dbReference>
<keyword evidence="4 9" id="KW-0547">Nucleotide-binding</keyword>
<evidence type="ECO:0000256" key="3">
    <source>
        <dbReference type="ARBA" id="ARBA00022723"/>
    </source>
</evidence>
<gene>
    <name evidence="9 13" type="primary">aroB</name>
    <name evidence="13" type="ORF">HA222_00180</name>
    <name evidence="14" type="ORF">J4478_03690</name>
</gene>
<dbReference type="GO" id="GO:0009423">
    <property type="term" value="P:chorismate biosynthetic process"/>
    <property type="evidence" value="ECO:0007669"/>
    <property type="project" value="UniProtKB-UniRule"/>
</dbReference>
<dbReference type="InterPro" id="IPR050071">
    <property type="entry name" value="Dehydroquinate_synthase"/>
</dbReference>
<evidence type="ECO:0000313" key="15">
    <source>
        <dbReference type="Proteomes" id="UP000590964"/>
    </source>
</evidence>
<feature type="binding site" evidence="9">
    <location>
        <begin position="172"/>
        <end position="175"/>
    </location>
    <ligand>
        <name>NAD(+)</name>
        <dbReference type="ChEBI" id="CHEBI:57540"/>
    </ligand>
</feature>
<feature type="binding site" evidence="9">
    <location>
        <position position="250"/>
    </location>
    <ligand>
        <name>Zn(2+)</name>
        <dbReference type="ChEBI" id="CHEBI:29105"/>
    </ligand>
</feature>
<keyword evidence="9" id="KW-0057">Aromatic amino acid biosynthesis</keyword>
<keyword evidence="3 9" id="KW-0479">Metal-binding</keyword>
<comment type="catalytic activity">
    <reaction evidence="9">
        <text>7-phospho-2-dehydro-3-deoxy-D-arabino-heptonate = 3-dehydroquinate + phosphate</text>
        <dbReference type="Rhea" id="RHEA:21968"/>
        <dbReference type="ChEBI" id="CHEBI:32364"/>
        <dbReference type="ChEBI" id="CHEBI:43474"/>
        <dbReference type="ChEBI" id="CHEBI:58394"/>
        <dbReference type="EC" id="4.2.3.4"/>
    </reaction>
</comment>
<evidence type="ECO:0000256" key="10">
    <source>
        <dbReference type="NCBIfam" id="TIGR01357"/>
    </source>
</evidence>
<comment type="caution">
    <text evidence="13">The sequence shown here is derived from an EMBL/GenBank/DDBJ whole genome shotgun (WGS) entry which is preliminary data.</text>
</comment>
<sequence length="368" mass="40358">MKVRVELRKKIDESYDIIIEHGRSKTLAKEIIKGGFGRKYCIITDSNVEKIIGKKLLAQFTKEKTSAKMISFPAGEKSKNLGTVSGILEKMLLLGFDRKDCVVALGGGVTGDIAGFAASIYMRGINFVQVPTTLLAMADSSIGGKTGVDSKLAKNSIGAFKQPKRVFICSEFLQTLPKKELVNGMSEVVKHAIILDKGLFSFIENNRKKILSLDKKTMAFLAKKNCEIKGGVVEKDEKEENLRKILNYGHTIGHALESLGNYSKLKHGEAVSIGMIAEAEISKALGLMNEGEVEKIKKLLKAFGLPTKLPNYDFKTIIQKTSSDKKAVSGQVFYSLPKRIGKMHSINGRFAIPVEDSIVIKALAVCKK</sequence>
<evidence type="ECO:0000256" key="7">
    <source>
        <dbReference type="ARBA" id="ARBA00023239"/>
    </source>
</evidence>
<comment type="similarity">
    <text evidence="9">Belongs to the sugar phosphate cyclases superfamily. Dehydroquinate synthase family.</text>
</comment>
<dbReference type="PANTHER" id="PTHR43622:SF1">
    <property type="entry name" value="3-DEHYDROQUINATE SYNTHASE"/>
    <property type="match status" value="1"/>
</dbReference>
<feature type="binding site" evidence="9">
    <location>
        <position position="145"/>
    </location>
    <ligand>
        <name>NAD(+)</name>
        <dbReference type="ChEBI" id="CHEBI:57540"/>
    </ligand>
</feature>
<evidence type="ECO:0000256" key="6">
    <source>
        <dbReference type="ARBA" id="ARBA00023027"/>
    </source>
</evidence>
<comment type="cofactor">
    <cofactor evidence="9">
        <name>Co(2+)</name>
        <dbReference type="ChEBI" id="CHEBI:48828"/>
    </cofactor>
    <cofactor evidence="9">
        <name>Zn(2+)</name>
        <dbReference type="ChEBI" id="CHEBI:29105"/>
    </cofactor>
    <text evidence="9">Binds 1 divalent metal cation per subunit. Can use either Co(2+) or Zn(2+).</text>
</comment>
<evidence type="ECO:0000256" key="4">
    <source>
        <dbReference type="ARBA" id="ARBA00022741"/>
    </source>
</evidence>
<dbReference type="EC" id="4.2.3.4" evidence="9 10"/>
<dbReference type="AlphaFoldDB" id="A0A7J4K0P5"/>
<comment type="cofactor">
    <cofactor evidence="2">
        <name>Zn(2+)</name>
        <dbReference type="ChEBI" id="CHEBI:29105"/>
    </cofactor>
</comment>
<evidence type="ECO:0000256" key="2">
    <source>
        <dbReference type="ARBA" id="ARBA00001947"/>
    </source>
</evidence>
<dbReference type="GO" id="GO:0003856">
    <property type="term" value="F:3-dehydroquinate synthase activity"/>
    <property type="evidence" value="ECO:0007669"/>
    <property type="project" value="UniProtKB-UniRule"/>
</dbReference>
<comment type="caution">
    <text evidence="9">Lacks conserved residue(s) required for the propagation of feature annotation.</text>
</comment>
<reference evidence="14" key="3">
    <citation type="submission" date="2021-05" db="EMBL/GenBank/DDBJ databases">
        <title>Protein family content uncovers lineage relationships and bacterial pathway maintenance mechanisms in DPANN archaea.</title>
        <authorList>
            <person name="Castelle C.J."/>
            <person name="Meheust R."/>
            <person name="Jaffe A.L."/>
            <person name="Seitz K."/>
            <person name="Gong X."/>
            <person name="Baker B.J."/>
            <person name="Banfield J.F."/>
        </authorList>
    </citation>
    <scope>NUCLEOTIDE SEQUENCE</scope>
    <source>
        <strain evidence="14">RIFCSPLOWO2_01_FULL_43_13</strain>
    </source>
</reference>
<evidence type="ECO:0000313" key="14">
    <source>
        <dbReference type="EMBL" id="MBS3058474.1"/>
    </source>
</evidence>
<dbReference type="CDD" id="cd08195">
    <property type="entry name" value="DHQS"/>
    <property type="match status" value="1"/>
</dbReference>
<evidence type="ECO:0000256" key="5">
    <source>
        <dbReference type="ARBA" id="ARBA00022833"/>
    </source>
</evidence>
<comment type="function">
    <text evidence="9">Catalyzes the conversion of 3-deoxy-D-arabino-heptulosonate 7-phosphate (DAHP) to dehydroquinate (DHQ).</text>
</comment>
<feature type="domain" description="3-dehydroquinate synthase N-terminal" evidence="11">
    <location>
        <begin position="70"/>
        <end position="182"/>
    </location>
</feature>
<comment type="subcellular location">
    <subcellularLocation>
        <location evidence="9">Cytoplasm</location>
    </subcellularLocation>
</comment>
<dbReference type="GO" id="GO:0009073">
    <property type="term" value="P:aromatic amino acid family biosynthetic process"/>
    <property type="evidence" value="ECO:0007669"/>
    <property type="project" value="UniProtKB-KW"/>
</dbReference>
<keyword evidence="5 9" id="KW-0862">Zinc</keyword>
<dbReference type="FunFam" id="3.40.50.1970:FF:000007">
    <property type="entry name" value="Pentafunctional AROM polypeptide"/>
    <property type="match status" value="1"/>
</dbReference>
<keyword evidence="6 9" id="KW-0520">NAD</keyword>
<organism evidence="13 15">
    <name type="scientific">Candidatus Iainarchaeum sp</name>
    <dbReference type="NCBI Taxonomy" id="3101447"/>
    <lineage>
        <taxon>Archaea</taxon>
        <taxon>Candidatus Iainarchaeota</taxon>
        <taxon>Candidatus Iainarchaeia</taxon>
        <taxon>Candidatus Iainarchaeales</taxon>
        <taxon>Candidatus Iainarchaeaceae</taxon>
        <taxon>Candidatus Iainarchaeum</taxon>
    </lineage>
</organism>
<dbReference type="InterPro" id="IPR056179">
    <property type="entry name" value="DHQS_C"/>
</dbReference>
<comment type="pathway">
    <text evidence="9">Metabolic intermediate biosynthesis; chorismate biosynthesis; chorismate from D-erythrose 4-phosphate and phosphoenolpyruvate: step 2/7.</text>
</comment>
<dbReference type="InterPro" id="IPR030960">
    <property type="entry name" value="DHQS/DOIS_N"/>
</dbReference>
<dbReference type="PIRSF" id="PIRSF001455">
    <property type="entry name" value="DHQ_synth"/>
    <property type="match status" value="1"/>
</dbReference>
<dbReference type="InterPro" id="IPR016037">
    <property type="entry name" value="DHQ_synth_AroB"/>
</dbReference>
<evidence type="ECO:0000259" key="11">
    <source>
        <dbReference type="Pfam" id="PF01761"/>
    </source>
</evidence>
<keyword evidence="9" id="KW-0963">Cytoplasm</keyword>
<proteinExistence type="inferred from homology"/>
<dbReference type="PANTHER" id="PTHR43622">
    <property type="entry name" value="3-DEHYDROQUINATE SYNTHASE"/>
    <property type="match status" value="1"/>
</dbReference>
<evidence type="ECO:0000256" key="8">
    <source>
        <dbReference type="ARBA" id="ARBA00023285"/>
    </source>
</evidence>
<dbReference type="UniPathway" id="UPA00053">
    <property type="reaction ID" value="UER00085"/>
</dbReference>
<feature type="binding site" evidence="9">
    <location>
        <position position="187"/>
    </location>
    <ligand>
        <name>Zn(2+)</name>
        <dbReference type="ChEBI" id="CHEBI:29105"/>
    </ligand>
</feature>
<dbReference type="Proteomes" id="UP000590964">
    <property type="component" value="Unassembled WGS sequence"/>
</dbReference>
<evidence type="ECO:0000313" key="13">
    <source>
        <dbReference type="EMBL" id="HIH21066.1"/>
    </source>
</evidence>
<dbReference type="HAMAP" id="MF_00110">
    <property type="entry name" value="DHQ_synthase"/>
    <property type="match status" value="1"/>
</dbReference>
<dbReference type="Gene3D" id="1.20.1090.10">
    <property type="entry name" value="Dehydroquinate synthase-like - alpha domain"/>
    <property type="match status" value="1"/>
</dbReference>
<reference evidence="14" key="2">
    <citation type="submission" date="2021-03" db="EMBL/GenBank/DDBJ databases">
        <authorList>
            <person name="Jaffe A."/>
        </authorList>
    </citation>
    <scope>NUCLEOTIDE SEQUENCE</scope>
    <source>
        <strain evidence="14">RIFCSPLOWO2_01_FULL_43_13</strain>
    </source>
</reference>
<dbReference type="Proteomes" id="UP000680185">
    <property type="component" value="Unassembled WGS sequence"/>
</dbReference>
<feature type="binding site" evidence="9">
    <location>
        <begin position="108"/>
        <end position="112"/>
    </location>
    <ligand>
        <name>NAD(+)</name>
        <dbReference type="ChEBI" id="CHEBI:57540"/>
    </ligand>
</feature>
<dbReference type="SUPFAM" id="SSF56796">
    <property type="entry name" value="Dehydroquinate synthase-like"/>
    <property type="match status" value="1"/>
</dbReference>
<feature type="domain" description="3-dehydroquinate synthase C-terminal" evidence="12">
    <location>
        <begin position="184"/>
        <end position="327"/>
    </location>
</feature>
<protein>
    <recommendedName>
        <fullName evidence="9 10">3-dehydroquinate synthase</fullName>
        <shortName evidence="9">DHQS</shortName>
        <ecNumber evidence="9 10">4.2.3.4</ecNumber>
    </recommendedName>
</protein>
<dbReference type="EMBL" id="JAGVWB010000025">
    <property type="protein sequence ID" value="MBS3058474.1"/>
    <property type="molecule type" value="Genomic_DNA"/>
</dbReference>
<dbReference type="GO" id="GO:0046872">
    <property type="term" value="F:metal ion binding"/>
    <property type="evidence" value="ECO:0007669"/>
    <property type="project" value="UniProtKB-KW"/>
</dbReference>
<dbReference type="GO" id="GO:0005737">
    <property type="term" value="C:cytoplasm"/>
    <property type="evidence" value="ECO:0007669"/>
    <property type="project" value="UniProtKB-SubCell"/>
</dbReference>
<keyword evidence="7 9" id="KW-0456">Lyase</keyword>
<evidence type="ECO:0000256" key="9">
    <source>
        <dbReference type="HAMAP-Rule" id="MF_00110"/>
    </source>
</evidence>
<dbReference type="GO" id="GO:0008652">
    <property type="term" value="P:amino acid biosynthetic process"/>
    <property type="evidence" value="ECO:0007669"/>
    <property type="project" value="UniProtKB-KW"/>
</dbReference>
<dbReference type="NCBIfam" id="TIGR01357">
    <property type="entry name" value="aroB"/>
    <property type="match status" value="1"/>
</dbReference>
<evidence type="ECO:0000259" key="12">
    <source>
        <dbReference type="Pfam" id="PF24621"/>
    </source>
</evidence>
<dbReference type="InterPro" id="IPR030963">
    <property type="entry name" value="DHQ_synth_fam"/>
</dbReference>
<keyword evidence="9" id="KW-0028">Amino-acid biosynthesis</keyword>
<dbReference type="Pfam" id="PF24621">
    <property type="entry name" value="DHQS_C"/>
    <property type="match status" value="1"/>
</dbReference>